<comment type="caution">
    <text evidence="2">The sequence shown here is derived from an EMBL/GenBank/DDBJ whole genome shotgun (WGS) entry which is preliminary data.</text>
</comment>
<sequence length="72" mass="7759">MSQSDFPSFIPPAANGDCCDVLIYNFIYIADIIHHIPEGSPDPVTLSPGNPKNRIRSIEDLNGTSARDADAS</sequence>
<evidence type="ECO:0000313" key="2">
    <source>
        <dbReference type="EMBL" id="KUG19377.1"/>
    </source>
</evidence>
<organism evidence="2">
    <name type="scientific">hydrocarbon metagenome</name>
    <dbReference type="NCBI Taxonomy" id="938273"/>
    <lineage>
        <taxon>unclassified sequences</taxon>
        <taxon>metagenomes</taxon>
        <taxon>ecological metagenomes</taxon>
    </lineage>
</organism>
<feature type="region of interest" description="Disordered" evidence="1">
    <location>
        <begin position="39"/>
        <end position="72"/>
    </location>
</feature>
<protein>
    <submittedName>
        <fullName evidence="2">Uncharacterized protein</fullName>
    </submittedName>
</protein>
<dbReference type="EMBL" id="LNQE01001297">
    <property type="protein sequence ID" value="KUG19377.1"/>
    <property type="molecule type" value="Genomic_DNA"/>
</dbReference>
<reference evidence="2" key="1">
    <citation type="journal article" date="2015" name="Proc. Natl. Acad. Sci. U.S.A.">
        <title>Networks of energetic and metabolic interactions define dynamics in microbial communities.</title>
        <authorList>
            <person name="Embree M."/>
            <person name="Liu J.K."/>
            <person name="Al-Bassam M.M."/>
            <person name="Zengler K."/>
        </authorList>
    </citation>
    <scope>NUCLEOTIDE SEQUENCE</scope>
</reference>
<accession>A0A0W8FF13</accession>
<name>A0A0W8FF13_9ZZZZ</name>
<dbReference type="AlphaFoldDB" id="A0A0W8FF13"/>
<evidence type="ECO:0000256" key="1">
    <source>
        <dbReference type="SAM" id="MobiDB-lite"/>
    </source>
</evidence>
<proteinExistence type="predicted"/>
<gene>
    <name evidence="2" type="ORF">ASZ90_010914</name>
</gene>